<organism evidence="3 4">
    <name type="scientific">Edaphosphingomonas haloaromaticamans</name>
    <dbReference type="NCBI Taxonomy" id="653954"/>
    <lineage>
        <taxon>Bacteria</taxon>
        <taxon>Pseudomonadati</taxon>
        <taxon>Pseudomonadota</taxon>
        <taxon>Alphaproteobacteria</taxon>
        <taxon>Sphingomonadales</taxon>
        <taxon>Rhizorhabdaceae</taxon>
        <taxon>Edaphosphingomonas</taxon>
    </lineage>
</organism>
<feature type="compositionally biased region" description="Pro residues" evidence="1">
    <location>
        <begin position="31"/>
        <end position="48"/>
    </location>
</feature>
<feature type="compositionally biased region" description="Low complexity" evidence="1">
    <location>
        <begin position="65"/>
        <end position="78"/>
    </location>
</feature>
<dbReference type="PROSITE" id="PS50828">
    <property type="entry name" value="SMR"/>
    <property type="match status" value="1"/>
</dbReference>
<sequence>MAGRRLDAEERALWRKVTATVRPLHPERPAPAEPAAGSPPPAPPPKPLPKSRQGRVPPPPPPSPRASAAAEPADTLDGGWDRRLRRGIVAPDRTIDLHGHTLAGAHAALEAALASAIAADARVLLVVTGRAPRPGAPGRGLIRAAIDDWLGASGWSSRIAAVRAAHPRHGGAGALYVVLRRRR</sequence>
<accession>A0A1S1HAQ6</accession>
<dbReference type="PANTHER" id="PTHR35562:SF2">
    <property type="entry name" value="DNA ENDONUCLEASE SMRA-RELATED"/>
    <property type="match status" value="1"/>
</dbReference>
<reference evidence="3 4" key="1">
    <citation type="submission" date="2016-09" db="EMBL/GenBank/DDBJ databases">
        <title>Metabolic pathway, cell adaptation mechanisms and a novel monoxygenase revealed through proteogenomic-transcription analysis of a Sphingomonas haloaromaticamans strain degrading the fungicide ortho-phenylphenol.</title>
        <authorList>
            <person name="Perruchon C."/>
            <person name="Papadopoulou E.S."/>
            <person name="Rousidou C."/>
            <person name="Vasileiadis S."/>
            <person name="Tanou G."/>
            <person name="Amoutzias G."/>
            <person name="Molassiotis A."/>
            <person name="Karpouzas D.G."/>
        </authorList>
    </citation>
    <scope>NUCLEOTIDE SEQUENCE [LARGE SCALE GENOMIC DNA]</scope>
    <source>
        <strain evidence="3 4">P3</strain>
    </source>
</reference>
<gene>
    <name evidence="3" type="ORF">BHE75_01190</name>
</gene>
<feature type="region of interest" description="Disordered" evidence="1">
    <location>
        <begin position="15"/>
        <end position="79"/>
    </location>
</feature>
<dbReference type="Pfam" id="PF01713">
    <property type="entry name" value="Smr"/>
    <property type="match status" value="1"/>
</dbReference>
<dbReference type="AlphaFoldDB" id="A0A1S1HAQ6"/>
<dbReference type="Gene3D" id="3.30.1370.110">
    <property type="match status" value="1"/>
</dbReference>
<evidence type="ECO:0000259" key="2">
    <source>
        <dbReference type="PROSITE" id="PS50828"/>
    </source>
</evidence>
<dbReference type="InterPro" id="IPR002625">
    <property type="entry name" value="Smr_dom"/>
</dbReference>
<dbReference type="RefSeq" id="WP_070933056.1">
    <property type="nucleotide sequence ID" value="NZ_MIPT01000001.1"/>
</dbReference>
<comment type="caution">
    <text evidence="3">The sequence shown here is derived from an EMBL/GenBank/DDBJ whole genome shotgun (WGS) entry which is preliminary data.</text>
</comment>
<name>A0A1S1HAQ6_9SPHN</name>
<dbReference type="EMBL" id="MIPT01000001">
    <property type="protein sequence ID" value="OHT19207.1"/>
    <property type="molecule type" value="Genomic_DNA"/>
</dbReference>
<evidence type="ECO:0000313" key="3">
    <source>
        <dbReference type="EMBL" id="OHT19207.1"/>
    </source>
</evidence>
<protein>
    <submittedName>
        <fullName evidence="3">Smr domain protein</fullName>
    </submittedName>
</protein>
<evidence type="ECO:0000256" key="1">
    <source>
        <dbReference type="SAM" id="MobiDB-lite"/>
    </source>
</evidence>
<dbReference type="SUPFAM" id="SSF160443">
    <property type="entry name" value="SMR domain-like"/>
    <property type="match status" value="1"/>
</dbReference>
<dbReference type="InterPro" id="IPR036063">
    <property type="entry name" value="Smr_dom_sf"/>
</dbReference>
<keyword evidence="4" id="KW-1185">Reference proteome</keyword>
<proteinExistence type="predicted"/>
<evidence type="ECO:0000313" key="4">
    <source>
        <dbReference type="Proteomes" id="UP000179467"/>
    </source>
</evidence>
<feature type="domain" description="Smr" evidence="2">
    <location>
        <begin position="95"/>
        <end position="180"/>
    </location>
</feature>
<dbReference type="Proteomes" id="UP000179467">
    <property type="component" value="Unassembled WGS sequence"/>
</dbReference>
<dbReference type="PANTHER" id="PTHR35562">
    <property type="entry name" value="DNA ENDONUCLEASE SMRA-RELATED"/>
    <property type="match status" value="1"/>
</dbReference>